<protein>
    <submittedName>
        <fullName evidence="3">Winged helix-turn-helix domain-containing protein</fullName>
    </submittedName>
</protein>
<dbReference type="Proteomes" id="UP001551695">
    <property type="component" value="Unassembled WGS sequence"/>
</dbReference>
<dbReference type="InterPro" id="IPR051677">
    <property type="entry name" value="AfsR-DnrI-RedD_regulator"/>
</dbReference>
<proteinExistence type="predicted"/>
<name>A0ABV3G3D4_9NOCA</name>
<evidence type="ECO:0000313" key="4">
    <source>
        <dbReference type="Proteomes" id="UP001551695"/>
    </source>
</evidence>
<dbReference type="InterPro" id="IPR016032">
    <property type="entry name" value="Sig_transdc_resp-reg_C-effctor"/>
</dbReference>
<dbReference type="Gene3D" id="1.10.10.10">
    <property type="entry name" value="Winged helix-like DNA-binding domain superfamily/Winged helix DNA-binding domain"/>
    <property type="match status" value="1"/>
</dbReference>
<evidence type="ECO:0000256" key="1">
    <source>
        <dbReference type="ARBA" id="ARBA00023125"/>
    </source>
</evidence>
<comment type="caution">
    <text evidence="3">The sequence shown here is derived from an EMBL/GenBank/DDBJ whole genome shotgun (WGS) entry which is preliminary data.</text>
</comment>
<dbReference type="Pfam" id="PF00486">
    <property type="entry name" value="Trans_reg_C"/>
    <property type="match status" value="1"/>
</dbReference>
<accession>A0ABV3G3D4</accession>
<dbReference type="PANTHER" id="PTHR35807">
    <property type="entry name" value="TRANSCRIPTIONAL REGULATOR REDD-RELATED"/>
    <property type="match status" value="1"/>
</dbReference>
<keyword evidence="4" id="KW-1185">Reference proteome</keyword>
<keyword evidence="1" id="KW-0238">DNA-binding</keyword>
<reference evidence="3 4" key="1">
    <citation type="submission" date="2024-06" db="EMBL/GenBank/DDBJ databases">
        <title>The Natural Products Discovery Center: Release of the First 8490 Sequenced Strains for Exploring Actinobacteria Biosynthetic Diversity.</title>
        <authorList>
            <person name="Kalkreuter E."/>
            <person name="Kautsar S.A."/>
            <person name="Yang D."/>
            <person name="Bader C.D."/>
            <person name="Teijaro C.N."/>
            <person name="Fluegel L."/>
            <person name="Davis C.M."/>
            <person name="Simpson J.R."/>
            <person name="Lauterbach L."/>
            <person name="Steele A.D."/>
            <person name="Gui C."/>
            <person name="Meng S."/>
            <person name="Li G."/>
            <person name="Viehrig K."/>
            <person name="Ye F."/>
            <person name="Su P."/>
            <person name="Kiefer A.F."/>
            <person name="Nichols A."/>
            <person name="Cepeda A.J."/>
            <person name="Yan W."/>
            <person name="Fan B."/>
            <person name="Jiang Y."/>
            <person name="Adhikari A."/>
            <person name="Zheng C.-J."/>
            <person name="Schuster L."/>
            <person name="Cowan T.M."/>
            <person name="Smanski M.J."/>
            <person name="Chevrette M.G."/>
            <person name="De Carvalho L.P.S."/>
            <person name="Shen B."/>
        </authorList>
    </citation>
    <scope>NUCLEOTIDE SEQUENCE [LARGE SCALE GENOMIC DNA]</scope>
    <source>
        <strain evidence="3 4">NPDC050403</strain>
    </source>
</reference>
<organism evidence="3 4">
    <name type="scientific">Nocardia aurea</name>
    <dbReference type="NCBI Taxonomy" id="2144174"/>
    <lineage>
        <taxon>Bacteria</taxon>
        <taxon>Bacillati</taxon>
        <taxon>Actinomycetota</taxon>
        <taxon>Actinomycetes</taxon>
        <taxon>Mycobacteriales</taxon>
        <taxon>Nocardiaceae</taxon>
        <taxon>Nocardia</taxon>
    </lineage>
</organism>
<evidence type="ECO:0000313" key="3">
    <source>
        <dbReference type="EMBL" id="MEV0712208.1"/>
    </source>
</evidence>
<dbReference type="InterPro" id="IPR036388">
    <property type="entry name" value="WH-like_DNA-bd_sf"/>
</dbReference>
<dbReference type="InterPro" id="IPR001867">
    <property type="entry name" value="OmpR/PhoB-type_DNA-bd"/>
</dbReference>
<evidence type="ECO:0000259" key="2">
    <source>
        <dbReference type="SMART" id="SM00862"/>
    </source>
</evidence>
<dbReference type="SMART" id="SM00862">
    <property type="entry name" value="Trans_reg_C"/>
    <property type="match status" value="1"/>
</dbReference>
<feature type="domain" description="OmpR/PhoB-type" evidence="2">
    <location>
        <begin position="27"/>
        <end position="102"/>
    </location>
</feature>
<dbReference type="PANTHER" id="PTHR35807:SF1">
    <property type="entry name" value="TRANSCRIPTIONAL REGULATOR REDD"/>
    <property type="match status" value="1"/>
</dbReference>
<sequence>MAIGNRAFLRSVVQFRLLGTVEAEKNGRRAELGTAREQRLLTALLSVMGQPVSREEVIDWVWDDPPADADAALDEIVAVLRDLLRPLGLGDALISGDGVFRLDVPAEWVDVHQFRILTERAAQLDDAEGREFLAAALQSVRGFPLSDLSGRRIAEYRRELADQLQAAEIRFNGIQIGQSRAATMHRVEIAQAL</sequence>
<dbReference type="EMBL" id="JBFAKC010000019">
    <property type="protein sequence ID" value="MEV0712208.1"/>
    <property type="molecule type" value="Genomic_DNA"/>
</dbReference>
<dbReference type="RefSeq" id="WP_355084513.1">
    <property type="nucleotide sequence ID" value="NZ_JBEXKW010000009.1"/>
</dbReference>
<dbReference type="SUPFAM" id="SSF46894">
    <property type="entry name" value="C-terminal effector domain of the bipartite response regulators"/>
    <property type="match status" value="1"/>
</dbReference>
<gene>
    <name evidence="3" type="ORF">AB0I48_32070</name>
</gene>